<accession>A0ABY0MYW0</accession>
<dbReference type="EMBL" id="LT629689">
    <property type="protein sequence ID" value="SDE72974.1"/>
    <property type="molecule type" value="Genomic_DNA"/>
</dbReference>
<name>A0ABY0MYW0_9PSED</name>
<sequence length="31" mass="3434">MARPEPFAFHAFSVNRATQEVGALRCSLETP</sequence>
<gene>
    <name evidence="1" type="ORF">SAMN05216591_0760</name>
</gene>
<organism evidence="1 2">
    <name type="scientific">Pseudomonas extremaustralis</name>
    <dbReference type="NCBI Taxonomy" id="359110"/>
    <lineage>
        <taxon>Bacteria</taxon>
        <taxon>Pseudomonadati</taxon>
        <taxon>Pseudomonadota</taxon>
        <taxon>Gammaproteobacteria</taxon>
        <taxon>Pseudomonadales</taxon>
        <taxon>Pseudomonadaceae</taxon>
        <taxon>Pseudomonas</taxon>
    </lineage>
</organism>
<evidence type="ECO:0000313" key="2">
    <source>
        <dbReference type="Proteomes" id="UP000182858"/>
    </source>
</evidence>
<reference evidence="1 2" key="1">
    <citation type="submission" date="2016-10" db="EMBL/GenBank/DDBJ databases">
        <authorList>
            <person name="Varghese N."/>
            <person name="Submissions S."/>
        </authorList>
    </citation>
    <scope>NUCLEOTIDE SEQUENCE [LARGE SCALE GENOMIC DNA]</scope>
    <source>
        <strain evidence="1 2">DSM 17835</strain>
    </source>
</reference>
<evidence type="ECO:0000313" key="1">
    <source>
        <dbReference type="EMBL" id="SDE72974.1"/>
    </source>
</evidence>
<proteinExistence type="predicted"/>
<protein>
    <submittedName>
        <fullName evidence="1">Uncharacterized protein</fullName>
    </submittedName>
</protein>
<dbReference type="Proteomes" id="UP000182858">
    <property type="component" value="Chromosome I"/>
</dbReference>
<keyword evidence="2" id="KW-1185">Reference proteome</keyword>